<organism evidence="2 3">
    <name type="scientific">Zizania palustris</name>
    <name type="common">Northern wild rice</name>
    <dbReference type="NCBI Taxonomy" id="103762"/>
    <lineage>
        <taxon>Eukaryota</taxon>
        <taxon>Viridiplantae</taxon>
        <taxon>Streptophyta</taxon>
        <taxon>Embryophyta</taxon>
        <taxon>Tracheophyta</taxon>
        <taxon>Spermatophyta</taxon>
        <taxon>Magnoliopsida</taxon>
        <taxon>Liliopsida</taxon>
        <taxon>Poales</taxon>
        <taxon>Poaceae</taxon>
        <taxon>BOP clade</taxon>
        <taxon>Oryzoideae</taxon>
        <taxon>Oryzeae</taxon>
        <taxon>Zizaniinae</taxon>
        <taxon>Zizania</taxon>
    </lineage>
</organism>
<sequence length="306" mass="34119">MAFAVAPPPPSPSPAAAWGRRVHLRETPPRFALAASIRGGDPAPLTFERLREQLLQLNEEADLTQSKANSARVRLMRLTEAAENLKKRAVVSIQMGKENEAVYLLVQKKKLTKALESIKQRVEVLDKLSTKISEAISMKQNMLIEHALHPGMSNIEDYNDNIRVFSGKVGVEADETTSSLVQSTEKGFDMKHVAHSGMTDHLEQSELQTSNGFTFSSNHDTLNSITNHSSYDDFLDHIGLQLNSLEYEVEQYISSQLAEQVDIQKPINGKWQKLADILKILTETRERIAKIVDNTVNETGSEKLGS</sequence>
<accession>A0A8J5V998</accession>
<dbReference type="Proteomes" id="UP000729402">
    <property type="component" value="Unassembled WGS sequence"/>
</dbReference>
<reference evidence="2" key="1">
    <citation type="journal article" date="2021" name="bioRxiv">
        <title>Whole Genome Assembly and Annotation of Northern Wild Rice, Zizania palustris L., Supports a Whole Genome Duplication in the Zizania Genus.</title>
        <authorList>
            <person name="Haas M."/>
            <person name="Kono T."/>
            <person name="Macchietto M."/>
            <person name="Millas R."/>
            <person name="McGilp L."/>
            <person name="Shao M."/>
            <person name="Duquette J."/>
            <person name="Hirsch C.N."/>
            <person name="Kimball J."/>
        </authorList>
    </citation>
    <scope>NUCLEOTIDE SEQUENCE</scope>
    <source>
        <tissue evidence="2">Fresh leaf tissue</tissue>
    </source>
</reference>
<name>A0A8J5V998_ZIZPA</name>
<dbReference type="OrthoDB" id="772275at2759"/>
<reference evidence="2" key="2">
    <citation type="submission" date="2021-02" db="EMBL/GenBank/DDBJ databases">
        <authorList>
            <person name="Kimball J.A."/>
            <person name="Haas M.W."/>
            <person name="Macchietto M."/>
            <person name="Kono T."/>
            <person name="Duquette J."/>
            <person name="Shao M."/>
        </authorList>
    </citation>
    <scope>NUCLEOTIDE SEQUENCE</scope>
    <source>
        <tissue evidence="2">Fresh leaf tissue</tissue>
    </source>
</reference>
<evidence type="ECO:0000256" key="1">
    <source>
        <dbReference type="SAM" id="Coils"/>
    </source>
</evidence>
<evidence type="ECO:0000313" key="2">
    <source>
        <dbReference type="EMBL" id="KAG8055755.1"/>
    </source>
</evidence>
<dbReference type="PANTHER" id="PTHR37174">
    <property type="entry name" value="FORKHEAD-ASSOCIATED DOMAIN PROTEIN"/>
    <property type="match status" value="1"/>
</dbReference>
<dbReference type="AlphaFoldDB" id="A0A8J5V998"/>
<comment type="caution">
    <text evidence="2">The sequence shown here is derived from an EMBL/GenBank/DDBJ whole genome shotgun (WGS) entry which is preliminary data.</text>
</comment>
<keyword evidence="1" id="KW-0175">Coiled coil</keyword>
<gene>
    <name evidence="2" type="ORF">GUJ93_ZPchr0001g29491</name>
</gene>
<keyword evidence="3" id="KW-1185">Reference proteome</keyword>
<dbReference type="PANTHER" id="PTHR37174:SF2">
    <property type="entry name" value="FORKHEAD-ASSOCIATED DOMAIN PROTEIN"/>
    <property type="match status" value="1"/>
</dbReference>
<evidence type="ECO:0000313" key="3">
    <source>
        <dbReference type="Proteomes" id="UP000729402"/>
    </source>
</evidence>
<proteinExistence type="predicted"/>
<feature type="coiled-coil region" evidence="1">
    <location>
        <begin position="47"/>
        <end position="128"/>
    </location>
</feature>
<dbReference type="EMBL" id="JAAALK010000288">
    <property type="protein sequence ID" value="KAG8055755.1"/>
    <property type="molecule type" value="Genomic_DNA"/>
</dbReference>
<protein>
    <submittedName>
        <fullName evidence="2">Uncharacterized protein</fullName>
    </submittedName>
</protein>